<reference evidence="1" key="2">
    <citation type="submission" date="2020-09" db="EMBL/GenBank/DDBJ databases">
        <authorList>
            <person name="Sun Q."/>
            <person name="Zhou Y."/>
        </authorList>
    </citation>
    <scope>NUCLEOTIDE SEQUENCE</scope>
    <source>
        <strain evidence="1">CGMCC 4.7299</strain>
    </source>
</reference>
<name>A0A8J3FNW2_9ACTN</name>
<dbReference type="InterPro" id="IPR023214">
    <property type="entry name" value="HAD_sf"/>
</dbReference>
<dbReference type="GO" id="GO:0008967">
    <property type="term" value="F:phosphoglycolate phosphatase activity"/>
    <property type="evidence" value="ECO:0007669"/>
    <property type="project" value="TreeGrafter"/>
</dbReference>
<comment type="caution">
    <text evidence="1">The sequence shown here is derived from an EMBL/GenBank/DDBJ whole genome shotgun (WGS) entry which is preliminary data.</text>
</comment>
<gene>
    <name evidence="1" type="ORF">GCM10012284_26000</name>
</gene>
<dbReference type="CDD" id="cd01427">
    <property type="entry name" value="HAD_like"/>
    <property type="match status" value="1"/>
</dbReference>
<dbReference type="RefSeq" id="WP_229715795.1">
    <property type="nucleotide sequence ID" value="NZ_BMMX01000009.1"/>
</dbReference>
<evidence type="ECO:0000313" key="1">
    <source>
        <dbReference type="EMBL" id="GGK90972.1"/>
    </source>
</evidence>
<dbReference type="Proteomes" id="UP000656042">
    <property type="component" value="Unassembled WGS sequence"/>
</dbReference>
<organism evidence="1 2">
    <name type="scientific">Mangrovihabitans endophyticus</name>
    <dbReference type="NCBI Taxonomy" id="1751298"/>
    <lineage>
        <taxon>Bacteria</taxon>
        <taxon>Bacillati</taxon>
        <taxon>Actinomycetota</taxon>
        <taxon>Actinomycetes</taxon>
        <taxon>Micromonosporales</taxon>
        <taxon>Micromonosporaceae</taxon>
        <taxon>Mangrovihabitans</taxon>
    </lineage>
</organism>
<accession>A0A8J3FNW2</accession>
<dbReference type="Gene3D" id="1.10.150.240">
    <property type="entry name" value="Putative phosphatase, domain 2"/>
    <property type="match status" value="1"/>
</dbReference>
<dbReference type="InterPro" id="IPR050155">
    <property type="entry name" value="HAD-like_hydrolase_sf"/>
</dbReference>
<dbReference type="PANTHER" id="PTHR43434">
    <property type="entry name" value="PHOSPHOGLYCOLATE PHOSPHATASE"/>
    <property type="match status" value="1"/>
</dbReference>
<dbReference type="GO" id="GO:0006281">
    <property type="term" value="P:DNA repair"/>
    <property type="evidence" value="ECO:0007669"/>
    <property type="project" value="TreeGrafter"/>
</dbReference>
<sequence>MTAPATPPIRHVVWDWNGTLLDDFAITVAAASAACEAAGGAGVDAATYRLRFTRPVRLFYERLLERALEDDEWVRLADDYHDRYRTLMTSARPRPESVEAIARVARLGLTQSVLSMGEHDALIETVPRHLPAHRFVLVEGSRRAERTDSKRQALEQHLRRVGDITGASLAPEQVLLVGDTLDDAMAAASIGARIVLLADGAYDREELAATLSEEAVFAECLSSALRAGLGPMDHEGML</sequence>
<proteinExistence type="predicted"/>
<dbReference type="AlphaFoldDB" id="A0A8J3FNW2"/>
<dbReference type="EMBL" id="BMMX01000009">
    <property type="protein sequence ID" value="GGK90972.1"/>
    <property type="molecule type" value="Genomic_DNA"/>
</dbReference>
<dbReference type="SUPFAM" id="SSF56784">
    <property type="entry name" value="HAD-like"/>
    <property type="match status" value="1"/>
</dbReference>
<dbReference type="InterPro" id="IPR023198">
    <property type="entry name" value="PGP-like_dom2"/>
</dbReference>
<dbReference type="GO" id="GO:0005829">
    <property type="term" value="C:cytosol"/>
    <property type="evidence" value="ECO:0007669"/>
    <property type="project" value="TreeGrafter"/>
</dbReference>
<keyword evidence="2" id="KW-1185">Reference proteome</keyword>
<dbReference type="Pfam" id="PF00702">
    <property type="entry name" value="Hydrolase"/>
    <property type="match status" value="1"/>
</dbReference>
<dbReference type="InterPro" id="IPR036412">
    <property type="entry name" value="HAD-like_sf"/>
</dbReference>
<dbReference type="PANTHER" id="PTHR43434:SF1">
    <property type="entry name" value="PHOSPHOGLYCOLATE PHOSPHATASE"/>
    <property type="match status" value="1"/>
</dbReference>
<dbReference type="Gene3D" id="3.40.50.1000">
    <property type="entry name" value="HAD superfamily/HAD-like"/>
    <property type="match status" value="1"/>
</dbReference>
<evidence type="ECO:0000313" key="2">
    <source>
        <dbReference type="Proteomes" id="UP000656042"/>
    </source>
</evidence>
<protein>
    <submittedName>
        <fullName evidence="1">Putative phosphatase</fullName>
    </submittedName>
</protein>
<reference evidence="1" key="1">
    <citation type="journal article" date="2014" name="Int. J. Syst. Evol. Microbiol.">
        <title>Complete genome sequence of Corynebacterium casei LMG S-19264T (=DSM 44701T), isolated from a smear-ripened cheese.</title>
        <authorList>
            <consortium name="US DOE Joint Genome Institute (JGI-PGF)"/>
            <person name="Walter F."/>
            <person name="Albersmeier A."/>
            <person name="Kalinowski J."/>
            <person name="Ruckert C."/>
        </authorList>
    </citation>
    <scope>NUCLEOTIDE SEQUENCE</scope>
    <source>
        <strain evidence="1">CGMCC 4.7299</strain>
    </source>
</reference>